<comment type="caution">
    <text evidence="2">The sequence shown here is derived from an EMBL/GenBank/DDBJ whole genome shotgun (WGS) entry which is preliminary data.</text>
</comment>
<sequence>MQKQKILKIILGVAFSLLAVYKTYQLITADSNWVDQLLLFVFVVVAIINFMTLEDDHD</sequence>
<organism evidence="2 3">
    <name type="scientific">Pontibacter silvestris</name>
    <dbReference type="NCBI Taxonomy" id="2305183"/>
    <lineage>
        <taxon>Bacteria</taxon>
        <taxon>Pseudomonadati</taxon>
        <taxon>Bacteroidota</taxon>
        <taxon>Cytophagia</taxon>
        <taxon>Cytophagales</taxon>
        <taxon>Hymenobacteraceae</taxon>
        <taxon>Pontibacter</taxon>
    </lineage>
</organism>
<proteinExistence type="predicted"/>
<gene>
    <name evidence="2" type="ORF">ACFSKU_18035</name>
</gene>
<evidence type="ECO:0000256" key="1">
    <source>
        <dbReference type="SAM" id="Phobius"/>
    </source>
</evidence>
<dbReference type="EMBL" id="JBHUHV010000055">
    <property type="protein sequence ID" value="MFD2068796.1"/>
    <property type="molecule type" value="Genomic_DNA"/>
</dbReference>
<keyword evidence="1" id="KW-1133">Transmembrane helix</keyword>
<protein>
    <submittedName>
        <fullName evidence="2">Uncharacterized protein</fullName>
    </submittedName>
</protein>
<dbReference type="Proteomes" id="UP001597369">
    <property type="component" value="Unassembled WGS sequence"/>
</dbReference>
<keyword evidence="1" id="KW-0812">Transmembrane</keyword>
<keyword evidence="1" id="KW-0472">Membrane</keyword>
<feature type="transmembrane region" description="Helical" evidence="1">
    <location>
        <begin position="33"/>
        <end position="53"/>
    </location>
</feature>
<name>A0ABW4X344_9BACT</name>
<evidence type="ECO:0000313" key="3">
    <source>
        <dbReference type="Proteomes" id="UP001597369"/>
    </source>
</evidence>
<keyword evidence="3" id="KW-1185">Reference proteome</keyword>
<dbReference type="RefSeq" id="WP_229962465.1">
    <property type="nucleotide sequence ID" value="NZ_JAJJWI010000023.1"/>
</dbReference>
<reference evidence="3" key="1">
    <citation type="journal article" date="2019" name="Int. J. Syst. Evol. Microbiol.">
        <title>The Global Catalogue of Microorganisms (GCM) 10K type strain sequencing project: providing services to taxonomists for standard genome sequencing and annotation.</title>
        <authorList>
            <consortium name="The Broad Institute Genomics Platform"/>
            <consortium name="The Broad Institute Genome Sequencing Center for Infectious Disease"/>
            <person name="Wu L."/>
            <person name="Ma J."/>
        </authorList>
    </citation>
    <scope>NUCLEOTIDE SEQUENCE [LARGE SCALE GENOMIC DNA]</scope>
    <source>
        <strain evidence="3">JCM 16545</strain>
    </source>
</reference>
<evidence type="ECO:0000313" key="2">
    <source>
        <dbReference type="EMBL" id="MFD2068796.1"/>
    </source>
</evidence>
<accession>A0ABW4X344</accession>
<feature type="transmembrane region" description="Helical" evidence="1">
    <location>
        <begin position="7"/>
        <end position="27"/>
    </location>
</feature>